<protein>
    <recommendedName>
        <fullName evidence="3">DUF4209 domain-containing protein</fullName>
    </recommendedName>
</protein>
<reference evidence="2" key="1">
    <citation type="submission" date="2017-07" db="EMBL/GenBank/DDBJ databases">
        <title>Comparative genome mining reveals phylogenetic distribution patterns of secondary metabolites in Amycolatopsis.</title>
        <authorList>
            <person name="Adamek M."/>
            <person name="Alanjary M."/>
            <person name="Sales-Ortells H."/>
            <person name="Goodfellow M."/>
            <person name="Bull A.T."/>
            <person name="Kalinowski J."/>
            <person name="Ziemert N."/>
        </authorList>
    </citation>
    <scope>NUCLEOTIDE SEQUENCE [LARGE SCALE GENOMIC DNA]</scope>
    <source>
        <strain evidence="2">H5</strain>
    </source>
</reference>
<dbReference type="Proteomes" id="UP000215199">
    <property type="component" value="Unassembled WGS sequence"/>
</dbReference>
<evidence type="ECO:0000313" key="1">
    <source>
        <dbReference type="EMBL" id="OXM59301.1"/>
    </source>
</evidence>
<accession>A0A229SKX9</accession>
<dbReference type="EMBL" id="NMUL01000087">
    <property type="protein sequence ID" value="OXM59301.1"/>
    <property type="molecule type" value="Genomic_DNA"/>
</dbReference>
<evidence type="ECO:0008006" key="3">
    <source>
        <dbReference type="Google" id="ProtNLM"/>
    </source>
</evidence>
<keyword evidence="2" id="KW-1185">Reference proteome</keyword>
<organism evidence="1 2">
    <name type="scientific">Amycolatopsis vastitatis</name>
    <dbReference type="NCBI Taxonomy" id="1905142"/>
    <lineage>
        <taxon>Bacteria</taxon>
        <taxon>Bacillati</taxon>
        <taxon>Actinomycetota</taxon>
        <taxon>Actinomycetes</taxon>
        <taxon>Pseudonocardiales</taxon>
        <taxon>Pseudonocardiaceae</taxon>
        <taxon>Amycolatopsis</taxon>
    </lineage>
</organism>
<sequence length="381" mass="41886">MRARLSADQTMVEKANRAEIAAFIAQADAQTDGMTIRYSLSQAASLARKFGVQDLERDATARLQKAPPPEWATISGDWFSPPQHWVATFMRPYRYAPTWQDALKAWLATGAPSGSYDVNKKTAQATFGNSVFLRLATRISFGHNDLPKKVSTSDEDALAADLVDIESLEMSMRGDLLARGLDLIAYRFGIPNQDELTDFLASSECRPQWAAVLATAFRLYWVREFTASAHLAVPKVEAAARALLLELNEPVYRAYVGDSIGQFGGLGVLLEPLVENHFDQDWARFLRSFLLSDGKNVRNNIAHGFTDDVDGRTAALALRAAAVLIIITSTETAERDRATAISALEHPTGRPPRLSLLQRVRRAVHAAGPSTPQDANYAART</sequence>
<evidence type="ECO:0000313" key="2">
    <source>
        <dbReference type="Proteomes" id="UP000215199"/>
    </source>
</evidence>
<proteinExistence type="predicted"/>
<gene>
    <name evidence="1" type="ORF">CF165_48320</name>
</gene>
<name>A0A229SKX9_9PSEU</name>
<comment type="caution">
    <text evidence="1">The sequence shown here is derived from an EMBL/GenBank/DDBJ whole genome shotgun (WGS) entry which is preliminary data.</text>
</comment>
<dbReference type="AlphaFoldDB" id="A0A229SKX9"/>